<sequence>MDINLEIQTKKLELIHWLSSLNDLSIIDKISEIKKEEKTWWDDISEAEKKMIEEGEK</sequence>
<gene>
    <name evidence="1" type="ORF">ABS765_08075</name>
</gene>
<proteinExistence type="predicted"/>
<dbReference type="EMBL" id="JBELPY010000004">
    <property type="protein sequence ID" value="MFL9833982.1"/>
    <property type="molecule type" value="Genomic_DNA"/>
</dbReference>
<dbReference type="Proteomes" id="UP001629058">
    <property type="component" value="Unassembled WGS sequence"/>
</dbReference>
<accession>A0ABW8Y2E1</accession>
<evidence type="ECO:0000313" key="2">
    <source>
        <dbReference type="Proteomes" id="UP001629058"/>
    </source>
</evidence>
<dbReference type="RefSeq" id="WP_408089365.1">
    <property type="nucleotide sequence ID" value="NZ_JBELPY010000004.1"/>
</dbReference>
<protein>
    <recommendedName>
        <fullName evidence="3">Addiction module component</fullName>
    </recommendedName>
</protein>
<reference evidence="1 2" key="1">
    <citation type="submission" date="2024-06" db="EMBL/GenBank/DDBJ databases">
        <authorList>
            <person name="Kaempfer P."/>
            <person name="Viver T."/>
        </authorList>
    </citation>
    <scope>NUCLEOTIDE SEQUENCE [LARGE SCALE GENOMIC DNA]</scope>
    <source>
        <strain evidence="1 2">ST-37</strain>
    </source>
</reference>
<evidence type="ECO:0000313" key="1">
    <source>
        <dbReference type="EMBL" id="MFL9833982.1"/>
    </source>
</evidence>
<name>A0ABW8Y2E1_9FLAO</name>
<evidence type="ECO:0008006" key="3">
    <source>
        <dbReference type="Google" id="ProtNLM"/>
    </source>
</evidence>
<organism evidence="1 2">
    <name type="scientific">Chryseobacterium terrae</name>
    <dbReference type="NCBI Taxonomy" id="3163299"/>
    <lineage>
        <taxon>Bacteria</taxon>
        <taxon>Pseudomonadati</taxon>
        <taxon>Bacteroidota</taxon>
        <taxon>Flavobacteriia</taxon>
        <taxon>Flavobacteriales</taxon>
        <taxon>Weeksellaceae</taxon>
        <taxon>Chryseobacterium group</taxon>
        <taxon>Chryseobacterium</taxon>
    </lineage>
</organism>
<keyword evidence="2" id="KW-1185">Reference proteome</keyword>
<comment type="caution">
    <text evidence="1">The sequence shown here is derived from an EMBL/GenBank/DDBJ whole genome shotgun (WGS) entry which is preliminary data.</text>
</comment>